<protein>
    <submittedName>
        <fullName evidence="1">Uncharacterized protein</fullName>
    </submittedName>
</protein>
<reference evidence="1" key="1">
    <citation type="submission" date="2022-07" db="EMBL/GenBank/DDBJ databases">
        <title>Phylogenomic reconstructions and comparative analyses of Kickxellomycotina fungi.</title>
        <authorList>
            <person name="Reynolds N.K."/>
            <person name="Stajich J.E."/>
            <person name="Barry K."/>
            <person name="Grigoriev I.V."/>
            <person name="Crous P."/>
            <person name="Smith M.E."/>
        </authorList>
    </citation>
    <scope>NUCLEOTIDE SEQUENCE</scope>
    <source>
        <strain evidence="1">CBS 102833</strain>
    </source>
</reference>
<name>A0ACC1LB24_9FUNG</name>
<sequence length="501" mass="55269">MAYSQDTDKRCPVHYTEWASAPHEPFSAGPLRIPSMRPPPECRTFTSPAVETTLSRISAQITDPDIRQLFINIMPNTLDTAIAWHTPGTKDSADYPYTFVITGDINAQWTRDSTNQLLPLLPYAKADAGLNALIAGLVNMQAEHIAAYPFANAYKPPARSGLVPGENGWDKSDRAHPPYDPNTVFEAKFEIDSLAAFFKLSTAFWRQQQQPPNDLLDMGLWRRAITTAVELLEKLQSPTFDPEQRLTDATVRFVRTANSSTETTFGGGRGNPIRRTGMVRTLYRPSDDSVIFPFLVPANAMLAVELRALAVMLDQTGDAAFASRSRHLADEITRGIYEFGTVEHPKYGKVFAYEVDGYGSHLLMDDANVPSLLSLPYLGFVKATDPIYQSTRRMVLSLDNPWYFSNGASGSPSGIGSPHTGFRRVWPMSVAIQALTSDDKQEIVNAVRMLAASTAGLGLMHESINIDSADGKSFTRPWFAWCNGVVSELITHAVAEYPGLL</sequence>
<keyword evidence="2" id="KW-1185">Reference proteome</keyword>
<evidence type="ECO:0000313" key="1">
    <source>
        <dbReference type="EMBL" id="KAJ2804592.1"/>
    </source>
</evidence>
<dbReference type="Proteomes" id="UP001140096">
    <property type="component" value="Unassembled WGS sequence"/>
</dbReference>
<gene>
    <name evidence="1" type="ORF">H4S07_004194</name>
</gene>
<accession>A0ACC1LB24</accession>
<organism evidence="1 2">
    <name type="scientific">Coemansia furcata</name>
    <dbReference type="NCBI Taxonomy" id="417177"/>
    <lineage>
        <taxon>Eukaryota</taxon>
        <taxon>Fungi</taxon>
        <taxon>Fungi incertae sedis</taxon>
        <taxon>Zoopagomycota</taxon>
        <taxon>Kickxellomycotina</taxon>
        <taxon>Kickxellomycetes</taxon>
        <taxon>Kickxellales</taxon>
        <taxon>Kickxellaceae</taxon>
        <taxon>Coemansia</taxon>
    </lineage>
</organism>
<proteinExistence type="predicted"/>
<evidence type="ECO:0000313" key="2">
    <source>
        <dbReference type="Proteomes" id="UP001140096"/>
    </source>
</evidence>
<dbReference type="EMBL" id="JANBUP010001614">
    <property type="protein sequence ID" value="KAJ2804592.1"/>
    <property type="molecule type" value="Genomic_DNA"/>
</dbReference>
<comment type="caution">
    <text evidence="1">The sequence shown here is derived from an EMBL/GenBank/DDBJ whole genome shotgun (WGS) entry which is preliminary data.</text>
</comment>